<protein>
    <submittedName>
        <fullName evidence="1">Uncharacterized protein</fullName>
    </submittedName>
</protein>
<sequence>MLKTAQNQHKIYRFNELNLNMSYVSTWQPVPPPPRPARQYRWKNTDSNPITVLPIGWNAEEYDLDAEDLDAQIERCRERIEDNILPHIFERKLDTFLIRKTERETAMMIYPGLAWEVLERIQNLEEIGATLLQDGDEYALLPTISAIIQAYKTGTIGWYPGLVTYWYNGAQISQPRPFDWDEYGCISSHCLGGIVSFWVEGVSYVSTFALCSY</sequence>
<comment type="caution">
    <text evidence="1">The sequence shown here is derived from an EMBL/GenBank/DDBJ whole genome shotgun (WGS) entry which is preliminary data.</text>
</comment>
<evidence type="ECO:0000313" key="2">
    <source>
        <dbReference type="Proteomes" id="UP001149074"/>
    </source>
</evidence>
<dbReference type="GeneID" id="81362825"/>
<dbReference type="Proteomes" id="UP001149074">
    <property type="component" value="Unassembled WGS sequence"/>
</dbReference>
<dbReference type="OrthoDB" id="4329446at2759"/>
<dbReference type="EMBL" id="JAPQKI010000011">
    <property type="protein sequence ID" value="KAJ5082312.1"/>
    <property type="molecule type" value="Genomic_DNA"/>
</dbReference>
<proteinExistence type="predicted"/>
<evidence type="ECO:0000313" key="1">
    <source>
        <dbReference type="EMBL" id="KAJ5082312.1"/>
    </source>
</evidence>
<reference evidence="1" key="2">
    <citation type="journal article" date="2023" name="IMA Fungus">
        <title>Comparative genomic study of the Penicillium genus elucidates a diverse pangenome and 15 lateral gene transfer events.</title>
        <authorList>
            <person name="Petersen C."/>
            <person name="Sorensen T."/>
            <person name="Nielsen M.R."/>
            <person name="Sondergaard T.E."/>
            <person name="Sorensen J.L."/>
            <person name="Fitzpatrick D.A."/>
            <person name="Frisvad J.C."/>
            <person name="Nielsen K.L."/>
        </authorList>
    </citation>
    <scope>NUCLEOTIDE SEQUENCE</scope>
    <source>
        <strain evidence="1">IBT 30761</strain>
    </source>
</reference>
<organism evidence="1 2">
    <name type="scientific">Penicillium argentinense</name>
    <dbReference type="NCBI Taxonomy" id="1131581"/>
    <lineage>
        <taxon>Eukaryota</taxon>
        <taxon>Fungi</taxon>
        <taxon>Dikarya</taxon>
        <taxon>Ascomycota</taxon>
        <taxon>Pezizomycotina</taxon>
        <taxon>Eurotiomycetes</taxon>
        <taxon>Eurotiomycetidae</taxon>
        <taxon>Eurotiales</taxon>
        <taxon>Aspergillaceae</taxon>
        <taxon>Penicillium</taxon>
    </lineage>
</organism>
<keyword evidence="2" id="KW-1185">Reference proteome</keyword>
<name>A0A9W9EID2_9EURO</name>
<dbReference type="AlphaFoldDB" id="A0A9W9EID2"/>
<accession>A0A9W9EID2</accession>
<reference evidence="1" key="1">
    <citation type="submission" date="2022-11" db="EMBL/GenBank/DDBJ databases">
        <authorList>
            <person name="Petersen C."/>
        </authorList>
    </citation>
    <scope>NUCLEOTIDE SEQUENCE</scope>
    <source>
        <strain evidence="1">IBT 30761</strain>
    </source>
</reference>
<gene>
    <name evidence="1" type="ORF">N7532_011355</name>
</gene>
<dbReference type="RefSeq" id="XP_056468834.1">
    <property type="nucleotide sequence ID" value="XM_056623846.1"/>
</dbReference>